<name>A0ABW4SD98_9BACL</name>
<feature type="transmembrane region" description="Helical" evidence="1">
    <location>
        <begin position="6"/>
        <end position="31"/>
    </location>
</feature>
<comment type="caution">
    <text evidence="2">The sequence shown here is derived from an EMBL/GenBank/DDBJ whole genome shotgun (WGS) entry which is preliminary data.</text>
</comment>
<feature type="transmembrane region" description="Helical" evidence="1">
    <location>
        <begin position="160"/>
        <end position="179"/>
    </location>
</feature>
<feature type="transmembrane region" description="Helical" evidence="1">
    <location>
        <begin position="74"/>
        <end position="96"/>
    </location>
</feature>
<feature type="transmembrane region" description="Helical" evidence="1">
    <location>
        <begin position="185"/>
        <end position="205"/>
    </location>
</feature>
<dbReference type="Proteomes" id="UP001597218">
    <property type="component" value="Unassembled WGS sequence"/>
</dbReference>
<feature type="transmembrane region" description="Helical" evidence="1">
    <location>
        <begin position="43"/>
        <end position="62"/>
    </location>
</feature>
<evidence type="ECO:0000256" key="1">
    <source>
        <dbReference type="SAM" id="Phobius"/>
    </source>
</evidence>
<evidence type="ECO:0000313" key="3">
    <source>
        <dbReference type="Proteomes" id="UP001597218"/>
    </source>
</evidence>
<organism evidence="2 3">
    <name type="scientific">Sporosarcina siberiensis</name>
    <dbReference type="NCBI Taxonomy" id="1365606"/>
    <lineage>
        <taxon>Bacteria</taxon>
        <taxon>Bacillati</taxon>
        <taxon>Bacillota</taxon>
        <taxon>Bacilli</taxon>
        <taxon>Bacillales</taxon>
        <taxon>Caryophanaceae</taxon>
        <taxon>Sporosarcina</taxon>
    </lineage>
</organism>
<proteinExistence type="predicted"/>
<keyword evidence="3" id="KW-1185">Reference proteome</keyword>
<keyword evidence="1" id="KW-0812">Transmembrane</keyword>
<keyword evidence="1" id="KW-1133">Transmembrane helix</keyword>
<feature type="transmembrane region" description="Helical" evidence="1">
    <location>
        <begin position="108"/>
        <end position="128"/>
    </location>
</feature>
<keyword evidence="1" id="KW-0472">Membrane</keyword>
<accession>A0ABW4SD98</accession>
<feature type="transmembrane region" description="Helical" evidence="1">
    <location>
        <begin position="134"/>
        <end position="153"/>
    </location>
</feature>
<dbReference type="RefSeq" id="WP_381535559.1">
    <property type="nucleotide sequence ID" value="NZ_JBHUGI010000004.1"/>
</dbReference>
<dbReference type="EMBL" id="JBHUGI010000004">
    <property type="protein sequence ID" value="MFD1926910.1"/>
    <property type="molecule type" value="Genomic_DNA"/>
</dbReference>
<reference evidence="3" key="1">
    <citation type="journal article" date="2019" name="Int. J. Syst. Evol. Microbiol.">
        <title>The Global Catalogue of Microorganisms (GCM) 10K type strain sequencing project: providing services to taxonomists for standard genome sequencing and annotation.</title>
        <authorList>
            <consortium name="The Broad Institute Genomics Platform"/>
            <consortium name="The Broad Institute Genome Sequencing Center for Infectious Disease"/>
            <person name="Wu L."/>
            <person name="Ma J."/>
        </authorList>
    </citation>
    <scope>NUCLEOTIDE SEQUENCE [LARGE SCALE GENOMIC DNA]</scope>
    <source>
        <strain evidence="3">CGMCC 4.7177</strain>
    </source>
</reference>
<protein>
    <submittedName>
        <fullName evidence="2">Uncharacterized protein</fullName>
    </submittedName>
</protein>
<evidence type="ECO:0000313" key="2">
    <source>
        <dbReference type="EMBL" id="MFD1926910.1"/>
    </source>
</evidence>
<sequence length="213" mass="23633">MSDTKMFMIGSITVPSTWIALAIAFVIAFAVVRIKSGKHAADVFSDALFYFIIVWKFSVILTNFETVIKSPLSIIYFNGGIVGFYLGLAVAGARIVLEIGKNYSFERLVALFMGAVSVQVVYQILMVVMNPGDWIVNVVTVGLFLGFGVLVWLNAYKSRSWAIQLTVLWMAVHVFVAAFQEQGITGTPVIATICMGLFFAICLYWKRESEEKV</sequence>
<gene>
    <name evidence="2" type="ORF">ACFSFY_02315</name>
</gene>